<dbReference type="EMBL" id="QCXQ01000002">
    <property type="protein sequence ID" value="PWG00402.1"/>
    <property type="molecule type" value="Genomic_DNA"/>
</dbReference>
<reference evidence="4 5" key="1">
    <citation type="journal article" date="2018" name="Int. J. Syst. Evol. Microbiol.">
        <title>Lactobacillus bambusae sp. nov., isolated from a traditional fermented Ma-bamboo shoots of Taiwan.</title>
        <authorList>
            <person name="Wang L.-T."/>
        </authorList>
    </citation>
    <scope>NUCLEOTIDE SEQUENCE [LARGE SCALE GENOMIC DNA]</scope>
    <source>
        <strain evidence="4 5">BS-W1</strain>
    </source>
</reference>
<evidence type="ECO:0000256" key="1">
    <source>
        <dbReference type="ARBA" id="ARBA00004613"/>
    </source>
</evidence>
<dbReference type="GO" id="GO:0005576">
    <property type="term" value="C:extracellular region"/>
    <property type="evidence" value="ECO:0007669"/>
    <property type="project" value="UniProtKB-SubCell"/>
</dbReference>
<keyword evidence="2" id="KW-0732">Signal</keyword>
<dbReference type="InterPro" id="IPR051398">
    <property type="entry name" value="Polysacch_Deacetylase"/>
</dbReference>
<dbReference type="PROSITE" id="PS51677">
    <property type="entry name" value="NODB"/>
    <property type="match status" value="1"/>
</dbReference>
<dbReference type="SUPFAM" id="SSF88713">
    <property type="entry name" value="Glycoside hydrolase/deacetylase"/>
    <property type="match status" value="1"/>
</dbReference>
<dbReference type="Gene3D" id="3.20.20.370">
    <property type="entry name" value="Glycoside hydrolase/deacetylase"/>
    <property type="match status" value="1"/>
</dbReference>
<dbReference type="GO" id="GO:0005975">
    <property type="term" value="P:carbohydrate metabolic process"/>
    <property type="evidence" value="ECO:0007669"/>
    <property type="project" value="InterPro"/>
</dbReference>
<dbReference type="CDD" id="cd10918">
    <property type="entry name" value="CE4_NodB_like_5s_6s"/>
    <property type="match status" value="1"/>
</dbReference>
<dbReference type="RefSeq" id="WP_109250350.1">
    <property type="nucleotide sequence ID" value="NZ_QCXQ01000002.1"/>
</dbReference>
<dbReference type="PROSITE" id="PS51257">
    <property type="entry name" value="PROKAR_LIPOPROTEIN"/>
    <property type="match status" value="1"/>
</dbReference>
<proteinExistence type="predicted"/>
<dbReference type="OrthoDB" id="9778320at2"/>
<comment type="subcellular location">
    <subcellularLocation>
        <location evidence="1">Secreted</location>
    </subcellularLocation>
</comment>
<evidence type="ECO:0000313" key="5">
    <source>
        <dbReference type="Proteomes" id="UP000245080"/>
    </source>
</evidence>
<accession>A0A2V1N007</accession>
<dbReference type="Proteomes" id="UP000245080">
    <property type="component" value="Unassembled WGS sequence"/>
</dbReference>
<keyword evidence="5" id="KW-1185">Reference proteome</keyword>
<comment type="caution">
    <text evidence="4">The sequence shown here is derived from an EMBL/GenBank/DDBJ whole genome shotgun (WGS) entry which is preliminary data.</text>
</comment>
<dbReference type="InterPro" id="IPR011330">
    <property type="entry name" value="Glyco_hydro/deAcase_b/a-brl"/>
</dbReference>
<protein>
    <submittedName>
        <fullName evidence="4">Polysaccharide deacetylase</fullName>
    </submittedName>
</protein>
<sequence>MKKRKVIVGLLLILMGIGGLSGCQSRTKTGQSSQSSAVSQKKRAPAKVKWQPVQNAVKIPILMYHSISSGNDLRVPASQFQQEMAYLHKHHYYTLTTAEAIRAFKTNSLPAKKVVWVTLDDAYRDNLTKGLPILQRNHVHATINVITDYTTHKNHLSLRDMERMKKTGWVDFQSHTVQHLDLNELSDAQQKTELVQSKRWLDEKLHQDTQMICYPAGRANDATAKLAKQAGYQIGLTTAPGMGSVKDQGWYNLKRQRVTPGMTTTAFASLLS</sequence>
<dbReference type="InterPro" id="IPR002509">
    <property type="entry name" value="NODB_dom"/>
</dbReference>
<evidence type="ECO:0000259" key="3">
    <source>
        <dbReference type="PROSITE" id="PS51677"/>
    </source>
</evidence>
<gene>
    <name evidence="4" type="ORF">DCM90_05605</name>
</gene>
<evidence type="ECO:0000256" key="2">
    <source>
        <dbReference type="ARBA" id="ARBA00022729"/>
    </source>
</evidence>
<organism evidence="4 5">
    <name type="scientific">Levilactobacillus bambusae</name>
    <dbReference type="NCBI Taxonomy" id="2024736"/>
    <lineage>
        <taxon>Bacteria</taxon>
        <taxon>Bacillati</taxon>
        <taxon>Bacillota</taxon>
        <taxon>Bacilli</taxon>
        <taxon>Lactobacillales</taxon>
        <taxon>Lactobacillaceae</taxon>
        <taxon>Levilactobacillus</taxon>
    </lineage>
</organism>
<dbReference type="Pfam" id="PF01522">
    <property type="entry name" value="Polysacc_deac_1"/>
    <property type="match status" value="1"/>
</dbReference>
<name>A0A2V1N007_9LACO</name>
<evidence type="ECO:0000313" key="4">
    <source>
        <dbReference type="EMBL" id="PWG00402.1"/>
    </source>
</evidence>
<dbReference type="PANTHER" id="PTHR34216:SF3">
    <property type="entry name" value="POLY-BETA-1,6-N-ACETYL-D-GLUCOSAMINE N-DEACETYLASE"/>
    <property type="match status" value="1"/>
</dbReference>
<feature type="domain" description="NodB homology" evidence="3">
    <location>
        <begin position="113"/>
        <end position="272"/>
    </location>
</feature>
<dbReference type="GO" id="GO:0016810">
    <property type="term" value="F:hydrolase activity, acting on carbon-nitrogen (but not peptide) bonds"/>
    <property type="evidence" value="ECO:0007669"/>
    <property type="project" value="InterPro"/>
</dbReference>
<dbReference type="AlphaFoldDB" id="A0A2V1N007"/>
<dbReference type="PANTHER" id="PTHR34216">
    <property type="match status" value="1"/>
</dbReference>